<accession>A0A6J7WA74</accession>
<protein>
    <submittedName>
        <fullName evidence="1">Uncharacterized protein</fullName>
    </submittedName>
</protein>
<name>A0A6J7WA74_9CAUD</name>
<gene>
    <name evidence="1" type="ORF">UFOVP158_4</name>
</gene>
<reference evidence="1" key="1">
    <citation type="submission" date="2020-05" db="EMBL/GenBank/DDBJ databases">
        <authorList>
            <person name="Chiriac C."/>
            <person name="Salcher M."/>
            <person name="Ghai R."/>
            <person name="Kavagutti S V."/>
        </authorList>
    </citation>
    <scope>NUCLEOTIDE SEQUENCE</scope>
</reference>
<organism evidence="1">
    <name type="scientific">uncultured Caudovirales phage</name>
    <dbReference type="NCBI Taxonomy" id="2100421"/>
    <lineage>
        <taxon>Viruses</taxon>
        <taxon>Duplodnaviria</taxon>
        <taxon>Heunggongvirae</taxon>
        <taxon>Uroviricota</taxon>
        <taxon>Caudoviricetes</taxon>
        <taxon>Peduoviridae</taxon>
        <taxon>Maltschvirus</taxon>
        <taxon>Maltschvirus maltsch</taxon>
    </lineage>
</organism>
<proteinExistence type="predicted"/>
<dbReference type="EMBL" id="LR798207">
    <property type="protein sequence ID" value="CAB5178483.1"/>
    <property type="molecule type" value="Genomic_DNA"/>
</dbReference>
<sequence>MPIRRGDDNAYTLLSAGSATGSAVAIRGGEYSFHVEGTISGATASLQVQSPNGTWATVSVFSNSAVSATALPYAQTGIDLPAGSVRIALTGGTPSAIYAYLVGLG</sequence>
<evidence type="ECO:0000313" key="1">
    <source>
        <dbReference type="EMBL" id="CAB5178483.1"/>
    </source>
</evidence>